<dbReference type="Proteomes" id="UP000649955">
    <property type="component" value="Unassembled WGS sequence"/>
</dbReference>
<name>A0ABQ3KNR4_9PSEU</name>
<gene>
    <name evidence="1" type="ORF">GCM10017567_74270</name>
</gene>
<protein>
    <submittedName>
        <fullName evidence="1">Uncharacterized protein</fullName>
    </submittedName>
</protein>
<evidence type="ECO:0000313" key="2">
    <source>
        <dbReference type="Proteomes" id="UP000649955"/>
    </source>
</evidence>
<organism evidence="1 2">
    <name type="scientific">Amycolatopsis bullii</name>
    <dbReference type="NCBI Taxonomy" id="941987"/>
    <lineage>
        <taxon>Bacteria</taxon>
        <taxon>Bacillati</taxon>
        <taxon>Actinomycetota</taxon>
        <taxon>Actinomycetes</taxon>
        <taxon>Pseudonocardiales</taxon>
        <taxon>Pseudonocardiaceae</taxon>
        <taxon>Amycolatopsis</taxon>
    </lineage>
</organism>
<dbReference type="EMBL" id="BNAW01000051">
    <property type="protein sequence ID" value="GHG41733.1"/>
    <property type="molecule type" value="Genomic_DNA"/>
</dbReference>
<comment type="caution">
    <text evidence="1">The sequence shown here is derived from an EMBL/GenBank/DDBJ whole genome shotgun (WGS) entry which is preliminary data.</text>
</comment>
<accession>A0ABQ3KNR4</accession>
<keyword evidence="2" id="KW-1185">Reference proteome</keyword>
<proteinExistence type="predicted"/>
<reference evidence="2" key="1">
    <citation type="journal article" date="2019" name="Int. J. Syst. Evol. Microbiol.">
        <title>The Global Catalogue of Microorganisms (GCM) 10K type strain sequencing project: providing services to taxonomists for standard genome sequencing and annotation.</title>
        <authorList>
            <consortium name="The Broad Institute Genomics Platform"/>
            <consortium name="The Broad Institute Genome Sequencing Center for Infectious Disease"/>
            <person name="Wu L."/>
            <person name="Ma J."/>
        </authorList>
    </citation>
    <scope>NUCLEOTIDE SEQUENCE [LARGE SCALE GENOMIC DNA]</scope>
    <source>
        <strain evidence="2">CGMCC 4.7680</strain>
    </source>
</reference>
<sequence>MRADTIGGVRVSSLRAALDALAHAIATTQGSISVRRWSEHARLDPKTVRRARDVALTLGIIKRVHQYEGGRTDCDAFALIVSIEPHASLTSGCGIAARRGQVQARKNPPKDPSVA</sequence>
<evidence type="ECO:0000313" key="1">
    <source>
        <dbReference type="EMBL" id="GHG41733.1"/>
    </source>
</evidence>